<keyword evidence="10 11" id="KW-0472">Membrane</keyword>
<evidence type="ECO:0000256" key="12">
    <source>
        <dbReference type="SAM" id="MobiDB-lite"/>
    </source>
</evidence>
<evidence type="ECO:0000256" key="4">
    <source>
        <dbReference type="ARBA" id="ARBA00022692"/>
    </source>
</evidence>
<comment type="caution">
    <text evidence="13">The sequence shown here is derived from an EMBL/GenBank/DDBJ whole genome shotgun (WGS) entry which is preliminary data.</text>
</comment>
<evidence type="ECO:0000256" key="9">
    <source>
        <dbReference type="ARBA" id="ARBA00023065"/>
    </source>
</evidence>
<organism evidence="13 14">
    <name type="scientific">Roseomonas alba</name>
    <dbReference type="NCBI Taxonomy" id="2846776"/>
    <lineage>
        <taxon>Bacteria</taxon>
        <taxon>Pseudomonadati</taxon>
        <taxon>Pseudomonadota</taxon>
        <taxon>Alphaproteobacteria</taxon>
        <taxon>Acetobacterales</taxon>
        <taxon>Roseomonadaceae</taxon>
        <taxon>Roseomonas</taxon>
    </lineage>
</organism>
<dbReference type="PANTHER" id="PTHR30042:SF2">
    <property type="entry name" value="POTASSIUM-TRANSPORTING ATPASE KDPC SUBUNIT"/>
    <property type="match status" value="1"/>
</dbReference>
<gene>
    <name evidence="11 13" type="primary">kdpC</name>
    <name evidence="13" type="ORF">KPL78_29420</name>
</gene>
<dbReference type="Pfam" id="PF02669">
    <property type="entry name" value="KdpC"/>
    <property type="match status" value="1"/>
</dbReference>
<name>A0ABS7AJT5_9PROT</name>
<dbReference type="EMBL" id="JAHYBZ010000019">
    <property type="protein sequence ID" value="MBW6402002.1"/>
    <property type="molecule type" value="Genomic_DNA"/>
</dbReference>
<protein>
    <recommendedName>
        <fullName evidence="11">Potassium-transporting ATPase KdpC subunit</fullName>
    </recommendedName>
    <alternativeName>
        <fullName evidence="11">ATP phosphohydrolase [potassium-transporting] C chain</fullName>
    </alternativeName>
    <alternativeName>
        <fullName evidence="11">Potassium-binding and translocating subunit C</fullName>
    </alternativeName>
    <alternativeName>
        <fullName evidence="11">Potassium-translocating ATPase C chain</fullName>
    </alternativeName>
</protein>
<keyword evidence="14" id="KW-1185">Reference proteome</keyword>
<proteinExistence type="inferred from homology"/>
<dbReference type="NCBIfam" id="TIGR00681">
    <property type="entry name" value="kdpC"/>
    <property type="match status" value="1"/>
</dbReference>
<evidence type="ECO:0000256" key="10">
    <source>
        <dbReference type="ARBA" id="ARBA00023136"/>
    </source>
</evidence>
<accession>A0ABS7AJT5</accession>
<keyword evidence="8 11" id="KW-1133">Transmembrane helix</keyword>
<evidence type="ECO:0000313" key="13">
    <source>
        <dbReference type="EMBL" id="MBW6402002.1"/>
    </source>
</evidence>
<dbReference type="Proteomes" id="UP001196565">
    <property type="component" value="Unassembled WGS sequence"/>
</dbReference>
<evidence type="ECO:0000256" key="1">
    <source>
        <dbReference type="ARBA" id="ARBA00022448"/>
    </source>
</evidence>
<evidence type="ECO:0000256" key="5">
    <source>
        <dbReference type="ARBA" id="ARBA00022741"/>
    </source>
</evidence>
<keyword evidence="3 11" id="KW-0633">Potassium transport</keyword>
<comment type="function">
    <text evidence="11">Part of the high-affinity ATP-driven potassium transport (or Kdp) system, which catalyzes the hydrolysis of ATP coupled with the electrogenic transport of potassium into the cytoplasm. This subunit acts as a catalytic chaperone that increases the ATP-binding affinity of the ATP-hydrolyzing subunit KdpB by the formation of a transient KdpB/KdpC/ATP ternary complex.</text>
</comment>
<keyword evidence="2 11" id="KW-1003">Cell membrane</keyword>
<evidence type="ECO:0000256" key="7">
    <source>
        <dbReference type="ARBA" id="ARBA00022958"/>
    </source>
</evidence>
<keyword evidence="7 11" id="KW-0630">Potassium</keyword>
<keyword evidence="1 11" id="KW-0813">Transport</keyword>
<dbReference type="HAMAP" id="MF_00276">
    <property type="entry name" value="KdpC"/>
    <property type="match status" value="1"/>
</dbReference>
<keyword evidence="5 11" id="KW-0547">Nucleotide-binding</keyword>
<comment type="similarity">
    <text evidence="11">Belongs to the KdpC family.</text>
</comment>
<keyword evidence="6 11" id="KW-0067">ATP-binding</keyword>
<feature type="region of interest" description="Disordered" evidence="12">
    <location>
        <begin position="69"/>
        <end position="94"/>
    </location>
</feature>
<keyword evidence="4 11" id="KW-0812">Transmembrane</keyword>
<sequence length="200" mass="20297">MISLLRPALATVGIFTLLLGLAAPLTMTGIAGAVLPQQAGGSLIEHDGRVIGSALIGQDFTEARYFHPRPSATTEADPDNAGSTRAAPYNAAASAASQAGPSSAALLETLRGRIAEAGPAPVPADAVTASASGLDPDISLENAARQVARVAQARRLPEQRVAALVTATAEGPELGLLGEARVNVLRLNLALDRLTAASRP</sequence>
<evidence type="ECO:0000313" key="14">
    <source>
        <dbReference type="Proteomes" id="UP001196565"/>
    </source>
</evidence>
<keyword evidence="9 11" id="KW-0406">Ion transport</keyword>
<evidence type="ECO:0000256" key="6">
    <source>
        <dbReference type="ARBA" id="ARBA00022840"/>
    </source>
</evidence>
<evidence type="ECO:0000256" key="2">
    <source>
        <dbReference type="ARBA" id="ARBA00022475"/>
    </source>
</evidence>
<reference evidence="13 14" key="1">
    <citation type="submission" date="2021-07" db="EMBL/GenBank/DDBJ databases">
        <authorList>
            <person name="So Y."/>
        </authorList>
    </citation>
    <scope>NUCLEOTIDE SEQUENCE [LARGE SCALE GENOMIC DNA]</scope>
    <source>
        <strain evidence="13 14">HJA6</strain>
    </source>
</reference>
<dbReference type="PANTHER" id="PTHR30042">
    <property type="entry name" value="POTASSIUM-TRANSPORTING ATPASE C CHAIN"/>
    <property type="match status" value="1"/>
</dbReference>
<dbReference type="RefSeq" id="WP_219766869.1">
    <property type="nucleotide sequence ID" value="NZ_JAHYBZ010000019.1"/>
</dbReference>
<dbReference type="InterPro" id="IPR003820">
    <property type="entry name" value="KdpC"/>
</dbReference>
<evidence type="ECO:0000256" key="8">
    <source>
        <dbReference type="ARBA" id="ARBA00022989"/>
    </source>
</evidence>
<evidence type="ECO:0000256" key="3">
    <source>
        <dbReference type="ARBA" id="ARBA00022538"/>
    </source>
</evidence>
<evidence type="ECO:0000256" key="11">
    <source>
        <dbReference type="HAMAP-Rule" id="MF_00276"/>
    </source>
</evidence>
<comment type="subcellular location">
    <subcellularLocation>
        <location evidence="11">Cell membrane</location>
        <topology evidence="11">Single-pass membrane protein</topology>
    </subcellularLocation>
</comment>
<dbReference type="NCBIfam" id="NF001454">
    <property type="entry name" value="PRK00315.1"/>
    <property type="match status" value="1"/>
</dbReference>
<comment type="subunit">
    <text evidence="11">The system is composed of three essential subunits: KdpA, KdpB and KdpC.</text>
</comment>
<dbReference type="PIRSF" id="PIRSF001296">
    <property type="entry name" value="K_ATPase_KdpC"/>
    <property type="match status" value="1"/>
</dbReference>